<proteinExistence type="predicted"/>
<feature type="region of interest" description="Disordered" evidence="1">
    <location>
        <begin position="666"/>
        <end position="698"/>
    </location>
</feature>
<evidence type="ECO:0000259" key="3">
    <source>
        <dbReference type="Pfam" id="PF18417"/>
    </source>
</evidence>
<name>A0ABP5VCQ7_9ACTN</name>
<dbReference type="InterPro" id="IPR041173">
    <property type="entry name" value="LodA_C"/>
</dbReference>
<dbReference type="Proteomes" id="UP001501231">
    <property type="component" value="Unassembled WGS sequence"/>
</dbReference>
<accession>A0ABP5VCQ7</accession>
<gene>
    <name evidence="4" type="ORF">GCM10010191_03370</name>
</gene>
<sequence>MADSAYQFRIHPAIGIARVGNSAEYHLGPETMTGMPAPPDGTVTGGLPIRAGTEDEPITSGDLRDSDGALKRQAARFRIYAYPEEQADAYPSGAGTEIRIGSEIGGRTVADIVWTVHLANKKANSYVLNDDLGIHLYEPEHQQRLFVRNAQDGTDLGSLERLNRLVIDPGPRAIQGKETGPVRFDRETTPCAGDGARIKPVPRYPKAFPCDRYDELYEPTGRIDTLGELLTDEHGRLLVLPAPGRACGRYMPDGKPYPLIGDLLSPGVYGDVNADGWFDDTGDGPVTAVLVFEDGGTQPVHGAWAITTDPGYAPQIRNVVTLWDDIYDTWVRELGLQPELFNGREFDLGYRPAFDDELAPLFRAAAQQRWTTNLPERAVDAHESVGSIDADSDPADTVMTGLAYIRDPANTEQSHVGPPYMPLAMGDAGLAFLTVTPTQYFLLQQWDQRLADPGGGPRLGPGEHLDKAVLTNCLGGRFAPGIEMTFIVREEDIYRTDWRESGCGPFRLRARDLDYGSARPDRPFLTVGYIPLHPAPGETAPLEPGDATKFMAVPWQTDYNSCATHNVAPNLPKSTTLFWSWPAQRPVQVHRAQDVRGEQLGPQYYSVRGEGTESEDLGEVGRYQKLLDSVIHWHRIGFVLQGSRIDGDGGAGHSADQYLEVAGQLDNGTSEEPKIDPWPMNSDHWDDFSGAKYSRPSP</sequence>
<reference evidence="5" key="1">
    <citation type="journal article" date="2019" name="Int. J. Syst. Evol. Microbiol.">
        <title>The Global Catalogue of Microorganisms (GCM) 10K type strain sequencing project: providing services to taxonomists for standard genome sequencing and annotation.</title>
        <authorList>
            <consortium name="The Broad Institute Genomics Platform"/>
            <consortium name="The Broad Institute Genome Sequencing Center for Infectious Disease"/>
            <person name="Wu L."/>
            <person name="Ma J."/>
        </authorList>
    </citation>
    <scope>NUCLEOTIDE SEQUENCE [LARGE SCALE GENOMIC DNA]</scope>
    <source>
        <strain evidence="5">JCM 3325</strain>
    </source>
</reference>
<feature type="domain" description="L-Lysine epsilon oxidase N-terminal" evidence="2">
    <location>
        <begin position="11"/>
        <end position="306"/>
    </location>
</feature>
<dbReference type="InterPro" id="IPR041168">
    <property type="entry name" value="LodA_N"/>
</dbReference>
<dbReference type="InterPro" id="IPR033797">
    <property type="entry name" value="LodA"/>
</dbReference>
<evidence type="ECO:0000313" key="5">
    <source>
        <dbReference type="Proteomes" id="UP001501231"/>
    </source>
</evidence>
<evidence type="ECO:0000259" key="2">
    <source>
        <dbReference type="Pfam" id="PF17990"/>
    </source>
</evidence>
<comment type="caution">
    <text evidence="4">The sequence shown here is derived from an EMBL/GenBank/DDBJ whole genome shotgun (WGS) entry which is preliminary data.</text>
</comment>
<organism evidence="4 5">
    <name type="scientific">Actinomadura vinacea</name>
    <dbReference type="NCBI Taxonomy" id="115336"/>
    <lineage>
        <taxon>Bacteria</taxon>
        <taxon>Bacillati</taxon>
        <taxon>Actinomycetota</taxon>
        <taxon>Actinomycetes</taxon>
        <taxon>Streptosporangiales</taxon>
        <taxon>Thermomonosporaceae</taxon>
        <taxon>Actinomadura</taxon>
    </lineage>
</organism>
<protein>
    <submittedName>
        <fullName evidence="4">LodA/GoxA family CTQ-dependent oxidase</fullName>
    </submittedName>
</protein>
<evidence type="ECO:0000256" key="1">
    <source>
        <dbReference type="SAM" id="MobiDB-lite"/>
    </source>
</evidence>
<keyword evidence="5" id="KW-1185">Reference proteome</keyword>
<dbReference type="RefSeq" id="WP_344586478.1">
    <property type="nucleotide sequence ID" value="NZ_BAAARW010000001.1"/>
</dbReference>
<dbReference type="Pfam" id="PF18417">
    <property type="entry name" value="LodA_C"/>
    <property type="match status" value="1"/>
</dbReference>
<evidence type="ECO:0000313" key="4">
    <source>
        <dbReference type="EMBL" id="GAA2399618.1"/>
    </source>
</evidence>
<dbReference type="Pfam" id="PF17990">
    <property type="entry name" value="LodA_N"/>
    <property type="match status" value="1"/>
</dbReference>
<dbReference type="EMBL" id="BAAARW010000001">
    <property type="protein sequence ID" value="GAA2399618.1"/>
    <property type="molecule type" value="Genomic_DNA"/>
</dbReference>
<dbReference type="CDD" id="cd14732">
    <property type="entry name" value="LodA"/>
    <property type="match status" value="1"/>
</dbReference>
<feature type="domain" description="L-lysine epsilon oxidase C-terminal" evidence="3">
    <location>
        <begin position="424"/>
        <end position="569"/>
    </location>
</feature>